<dbReference type="Proteomes" id="UP000319138">
    <property type="component" value="Unassembled WGS sequence"/>
</dbReference>
<proteinExistence type="predicted"/>
<dbReference type="EMBL" id="VMHL01000006">
    <property type="protein sequence ID" value="TSJ87994.1"/>
    <property type="molecule type" value="Genomic_DNA"/>
</dbReference>
<reference evidence="2 3" key="1">
    <citation type="submission" date="2019-07" db="EMBL/GenBank/DDBJ databases">
        <title>Gilliamella genomes.</title>
        <authorList>
            <person name="Zheng H."/>
        </authorList>
    </citation>
    <scope>NUCLEOTIDE SEQUENCE [LARGE SCALE GENOMIC DNA]</scope>
    <source>
        <strain evidence="2 3">W8131</strain>
    </source>
</reference>
<sequence length="548" mass="61965">MAKISTTAFLMMWNDHLGRETPDCHIRIADWLDKPNPVKVLLCHRGIGKSSTLAPYNACRFYNDPNYQILHQSESDPSARKISRATQSILRRHPLTKDLLPPGKMDVERWNINDINLLADPLHSSMLAKGIMSNVTGSRADEVQNDDVEVPRNITSPELREKLRDRLDEQTHILVPGGKKLYVGTPHTYDSIYTEQISKGADVLIIKLFEKEKRFTKVEAGKPHYVGFTPEVVFIGIHESTELLEEGVHYHVQNNHIIFASEYDGIVDCYAGVSWPERFTPQDILTRRRETRTINAWDSQYQLHAKPITKSRLDPDRIRVYDVEPTIIDANGEVTMMLGNTRIIGASAVWDPSTGKIKADASAFTLLFTDAKGHLYWHVCKGLTGEIAVFGEHDTIVGGQVIQICDLVEKYNIPSIIIETNGIGGFAPTLLRQALKSRGLRCGVIENHETRNKQIRILEAIESPLQSRFLWAHISVADEDNSPVFEQMRSFNPELSDQPDDYIDSLAGAIHNTPIRIAKSVQKRTATSDRLTSNWRPNSGQYKAKIRY</sequence>
<name>A0A556RGJ1_9GAMM</name>
<feature type="domain" description="Terminase large subunit ribonuclease H-like" evidence="1">
    <location>
        <begin position="360"/>
        <end position="466"/>
    </location>
</feature>
<dbReference type="Gene3D" id="3.40.50.300">
    <property type="entry name" value="P-loop containing nucleotide triphosphate hydrolases"/>
    <property type="match status" value="1"/>
</dbReference>
<dbReference type="AlphaFoldDB" id="A0A556RGJ1"/>
<evidence type="ECO:0000313" key="2">
    <source>
        <dbReference type="EMBL" id="TSJ87994.1"/>
    </source>
</evidence>
<gene>
    <name evidence="2" type="ORF">FPQ14_11670</name>
</gene>
<dbReference type="Pfam" id="PF22530">
    <property type="entry name" value="Terminase-T7_RNaseH-like"/>
    <property type="match status" value="1"/>
</dbReference>
<dbReference type="InterPro" id="IPR027417">
    <property type="entry name" value="P-loop_NTPase"/>
</dbReference>
<protein>
    <submittedName>
        <fullName evidence="2">Transcriptional regulator</fullName>
    </submittedName>
</protein>
<dbReference type="InterPro" id="IPR047987">
    <property type="entry name" value="Gp19-like_virus"/>
</dbReference>
<accession>A0A556RGJ1</accession>
<organism evidence="2 3">
    <name type="scientific">Gilliamella apicola</name>
    <dbReference type="NCBI Taxonomy" id="1196095"/>
    <lineage>
        <taxon>Bacteria</taxon>
        <taxon>Pseudomonadati</taxon>
        <taxon>Pseudomonadota</taxon>
        <taxon>Gammaproteobacteria</taxon>
        <taxon>Orbales</taxon>
        <taxon>Orbaceae</taxon>
        <taxon>Gilliamella</taxon>
    </lineage>
</organism>
<evidence type="ECO:0000259" key="1">
    <source>
        <dbReference type="Pfam" id="PF22530"/>
    </source>
</evidence>
<evidence type="ECO:0000313" key="3">
    <source>
        <dbReference type="Proteomes" id="UP000319138"/>
    </source>
</evidence>
<dbReference type="Gene3D" id="3.30.420.240">
    <property type="match status" value="1"/>
</dbReference>
<comment type="caution">
    <text evidence="2">The sequence shown here is derived from an EMBL/GenBank/DDBJ whole genome shotgun (WGS) entry which is preliminary data.</text>
</comment>
<dbReference type="NCBIfam" id="NF033889">
    <property type="entry name" value="termin_lrg_T7"/>
    <property type="match status" value="1"/>
</dbReference>
<dbReference type="InterPro" id="IPR054762">
    <property type="entry name" value="Gp19_RNaseH-like"/>
</dbReference>